<dbReference type="PROSITE" id="PS50157">
    <property type="entry name" value="ZINC_FINGER_C2H2_2"/>
    <property type="match status" value="7"/>
</dbReference>
<feature type="domain" description="C2H2-type" evidence="7">
    <location>
        <begin position="1585"/>
        <end position="1612"/>
    </location>
</feature>
<keyword evidence="9" id="KW-1185">Reference proteome</keyword>
<dbReference type="Proteomes" id="UP000075809">
    <property type="component" value="Unassembled WGS sequence"/>
</dbReference>
<dbReference type="SMART" id="SM00355">
    <property type="entry name" value="ZnF_C2H2"/>
    <property type="match status" value="23"/>
</dbReference>
<feature type="domain" description="C2H2-type" evidence="7">
    <location>
        <begin position="1348"/>
        <end position="1375"/>
    </location>
</feature>
<dbReference type="PROSITE" id="PS00028">
    <property type="entry name" value="ZINC_FINGER_C2H2_1"/>
    <property type="match status" value="7"/>
</dbReference>
<evidence type="ECO:0000256" key="2">
    <source>
        <dbReference type="ARBA" id="ARBA00022737"/>
    </source>
</evidence>
<feature type="region of interest" description="Disordered" evidence="6">
    <location>
        <begin position="56"/>
        <end position="91"/>
    </location>
</feature>
<accession>A0A151X4J1</accession>
<evidence type="ECO:0000256" key="5">
    <source>
        <dbReference type="PROSITE-ProRule" id="PRU00042"/>
    </source>
</evidence>
<keyword evidence="2" id="KW-0677">Repeat</keyword>
<evidence type="ECO:0000313" key="9">
    <source>
        <dbReference type="Proteomes" id="UP000075809"/>
    </source>
</evidence>
<evidence type="ECO:0000256" key="4">
    <source>
        <dbReference type="ARBA" id="ARBA00022833"/>
    </source>
</evidence>
<feature type="domain" description="C2H2-type" evidence="7">
    <location>
        <begin position="1081"/>
        <end position="1108"/>
    </location>
</feature>
<dbReference type="InterPro" id="IPR013087">
    <property type="entry name" value="Znf_C2H2_type"/>
</dbReference>
<feature type="region of interest" description="Disordered" evidence="6">
    <location>
        <begin position="165"/>
        <end position="241"/>
    </location>
</feature>
<dbReference type="SUPFAM" id="SSF57667">
    <property type="entry name" value="beta-beta-alpha zinc fingers"/>
    <property type="match status" value="6"/>
</dbReference>
<dbReference type="Gene3D" id="3.30.160.60">
    <property type="entry name" value="Classic Zinc Finger"/>
    <property type="match status" value="8"/>
</dbReference>
<sequence>MTRFFRRRDGIGIAQNCRGRPGCATLPSPSPSPALSINDRNTLLLCRRVCPIDPRRRRSRRREKKEERSNARGNREKGKRKYGGQVPLPPPPPSSPLLLLLLPRVCVASIVRKNGRRHAVACTFIRPVAETPKFEKDDDGAWRWTVENVVNNYSCAKKERESARAMFPAAGKGERRSSRGSARLSSKMSGKLPRLRALRPRQQHQRRARTAPVVPVDGATPRPEGNLKGAAVASHEVEHDAKKGEDTFASGAVSKTNEMDEDDNDDELTMTVVDANEVETTLDGNVDVDVDVAVNSEETINIDTNKRASYECKTCKPSKMLPSIKAYFEHLRKDHKYKGKNEHSPVENRCPACSYVALNVKDLENHQRVHHLKRKFFRCAKCDYVTHIRARYTKHVKYHSMPMIKCDACDFSSAYKLRLYRLYWNLERHMRNHGGGGAFKCRACNFTADIRQSLTVHESYHHDPPVGQINRKNNNAFERKPRNSPKRYNQVGASDFREALNKSGSTTTSAASSDSFVSDHSLISIDDKKSALASAECIALKCEEKGCQFITAWDSEMQRHLAECHAPVISSKPRKPLPMLIPLSLASTKSNNTINNSGPPTTLLKVPRVRVRPELAQIAKETELAKMYGNKGAANSKRNLNTATGVFERKNASFFDKLKEKLTTTATSINNGVPEVAVSNENDLKCWCTFKASSMEELTCHKQTHHTALSVSVGTTRCPKCRRRCKSTTDLQTHMKCCHSRDDTTPSIDSSLEKVTNRSDIRMTSYRDEFSFPSQMEWDANLRGSNSSGPPFYCYDKKNFCQFEGGPTHPSKRRVFKCPHCPFWASTASRFHVHIVGHLNRKPFECSMCAYRSNWRWDITKHIKLKAAKDAVHTRARVLMTDETGRRNYSKYNKYLAQVGQQSWDEDRMEQRSIEETNSEELSTKLLIVGNKEYIPMTSSASQSPITILSTNETNQNSHNVDIRPPPALKAAVRNRGQSLLKNNPITMHVQTSSGGAVSVSTAVDDSKRTQNQWRCKRCNYRDSNKDNILLHVKSHYESANQESVEERNPFSCEECPFSASDAATLSIHKMHHRPNLDAIFKCYLCPYYVSTKAELLEHARLHGEELAAMHQQNMDFPLSSPKSKQQQISISEGNKFYKLHNISNAWYNKTGISRTKDESSIEQVIQITSRNNVMASPKITGSEPPPLPSLLLDTRALPDAPLVWVSRPDGTLTKMLKCRHCPYISSRRAEVRDHETMHVDMPTQGPLIACTDCSFTCTRREVMIAHTEMHAGSLGTVHCLFDETRPDSQQVSDLMTLLGLTHTPMLGTEPDLQDSRLVHCCSKCPARFLCDKELRIHLRYHTTLLTYSCQWCSYAARQPAHLLAHQKAHSTEYQERTKYLLTLYGHSQRYPPPTTACVEVESRENNDNGLNVAWIVVEIGESSNSYNNVNGTTETVQRTGQVFTCAKCPARYFKLDALEYHMTLHGSNNRYKCNDCDYSSKTEQNLLKHQVVHRRHSETSEATAELSSTADSAPTSSPGSPLQSPPDPQFGVFMRGNPNFVYPGYLRNGRLKEKRYKCHKCPSAFEKREQYRVHLTLHGAKQRYRCTTCDYSVKYYANYVQHLKKHQANAEAQASRRQFEDDRISIDSDSIIDIVSTSSRKSSRSSAAVNMTALSSANNASNNNAALQPSNQDRQSLLLMQKKGIISSTGDTDVDTIRCQSCPFSTTDKDVMDSHKRRHGIERMTPPCPHCDYIPRKDENVGEHIKLHFTRLYKPESYLIVEMLTLTTEKISANNKNDKGQRLKELLFKECADGRFLPLTETINTYTLGTSSKVKTAKEKVIIDPNTGETKHRLAT</sequence>
<dbReference type="PANTHER" id="PTHR24403:SF94">
    <property type="entry name" value="KUMGANG"/>
    <property type="match status" value="1"/>
</dbReference>
<evidence type="ECO:0000259" key="7">
    <source>
        <dbReference type="PROSITE" id="PS50157"/>
    </source>
</evidence>
<name>A0A151X4J1_9HYME</name>
<dbReference type="GO" id="GO:0008270">
    <property type="term" value="F:zinc ion binding"/>
    <property type="evidence" value="ECO:0007669"/>
    <property type="project" value="UniProtKB-KW"/>
</dbReference>
<reference evidence="8 9" key="1">
    <citation type="submission" date="2015-09" db="EMBL/GenBank/DDBJ databases">
        <title>Trachymyrmex zeteki WGS genome.</title>
        <authorList>
            <person name="Nygaard S."/>
            <person name="Hu H."/>
            <person name="Boomsma J."/>
            <person name="Zhang G."/>
        </authorList>
    </citation>
    <scope>NUCLEOTIDE SEQUENCE [LARGE SCALE GENOMIC DNA]</scope>
    <source>
        <strain evidence="8">Tzet28-1</strain>
        <tissue evidence="8">Whole body</tissue>
    </source>
</reference>
<evidence type="ECO:0000256" key="1">
    <source>
        <dbReference type="ARBA" id="ARBA00022723"/>
    </source>
</evidence>
<feature type="domain" description="C2H2-type" evidence="7">
    <location>
        <begin position="1557"/>
        <end position="1584"/>
    </location>
</feature>
<feature type="compositionally biased region" description="Low complexity" evidence="6">
    <location>
        <begin position="1501"/>
        <end position="1522"/>
    </location>
</feature>
<feature type="compositionally biased region" description="Low complexity" evidence="6">
    <location>
        <begin position="179"/>
        <end position="189"/>
    </location>
</feature>
<dbReference type="GO" id="GO:0045944">
    <property type="term" value="P:positive regulation of transcription by RNA polymerase II"/>
    <property type="evidence" value="ECO:0007669"/>
    <property type="project" value="TreeGrafter"/>
</dbReference>
<dbReference type="InterPro" id="IPR050688">
    <property type="entry name" value="Zinc_finger/UBP_domain"/>
</dbReference>
<dbReference type="STRING" id="64791.A0A151X4J1"/>
<feature type="compositionally biased region" description="Basic and acidic residues" evidence="6">
    <location>
        <begin position="64"/>
        <end position="76"/>
    </location>
</feature>
<feature type="region of interest" description="Disordered" evidence="6">
    <location>
        <begin position="1491"/>
        <end position="1530"/>
    </location>
</feature>
<feature type="region of interest" description="Disordered" evidence="6">
    <location>
        <begin position="461"/>
        <end position="490"/>
    </location>
</feature>
<feature type="domain" description="C2H2-type" evidence="7">
    <location>
        <begin position="716"/>
        <end position="744"/>
    </location>
</feature>
<dbReference type="FunFam" id="3.30.160.60:FF:000894">
    <property type="entry name" value="Uncharacterized protein, isoform C"/>
    <property type="match status" value="1"/>
</dbReference>
<protein>
    <submittedName>
        <fullName evidence="8">Zinc finger protein 81</fullName>
    </submittedName>
</protein>
<gene>
    <name evidence="8" type="ORF">ALC60_05916</name>
</gene>
<organism evidence="8 9">
    <name type="scientific">Mycetomoellerius zeteki</name>
    <dbReference type="NCBI Taxonomy" id="64791"/>
    <lineage>
        <taxon>Eukaryota</taxon>
        <taxon>Metazoa</taxon>
        <taxon>Ecdysozoa</taxon>
        <taxon>Arthropoda</taxon>
        <taxon>Hexapoda</taxon>
        <taxon>Insecta</taxon>
        <taxon>Pterygota</taxon>
        <taxon>Neoptera</taxon>
        <taxon>Endopterygota</taxon>
        <taxon>Hymenoptera</taxon>
        <taxon>Apocrita</taxon>
        <taxon>Aculeata</taxon>
        <taxon>Formicoidea</taxon>
        <taxon>Formicidae</taxon>
        <taxon>Myrmicinae</taxon>
        <taxon>Mycetomoellerius</taxon>
    </lineage>
</organism>
<dbReference type="InterPro" id="IPR036236">
    <property type="entry name" value="Znf_C2H2_sf"/>
</dbReference>
<evidence type="ECO:0000256" key="6">
    <source>
        <dbReference type="SAM" id="MobiDB-lite"/>
    </source>
</evidence>
<dbReference type="EMBL" id="KQ982548">
    <property type="protein sequence ID" value="KYQ55291.1"/>
    <property type="molecule type" value="Genomic_DNA"/>
</dbReference>
<feature type="domain" description="C2H2-type" evidence="7">
    <location>
        <begin position="1320"/>
        <end position="1343"/>
    </location>
</feature>
<keyword evidence="3 5" id="KW-0863">Zinc-finger</keyword>
<evidence type="ECO:0000256" key="3">
    <source>
        <dbReference type="ARBA" id="ARBA00022771"/>
    </source>
</evidence>
<keyword evidence="1" id="KW-0479">Metal-binding</keyword>
<feature type="domain" description="C2H2-type" evidence="7">
    <location>
        <begin position="1472"/>
        <end position="1499"/>
    </location>
</feature>
<dbReference type="GO" id="GO:0005634">
    <property type="term" value="C:nucleus"/>
    <property type="evidence" value="ECO:0007669"/>
    <property type="project" value="TreeGrafter"/>
</dbReference>
<keyword evidence="4" id="KW-0862">Zinc</keyword>
<proteinExistence type="predicted"/>
<feature type="compositionally biased region" description="Basic residues" evidence="6">
    <location>
        <begin position="193"/>
        <end position="209"/>
    </location>
</feature>
<evidence type="ECO:0000313" key="8">
    <source>
        <dbReference type="EMBL" id="KYQ55291.1"/>
    </source>
</evidence>
<dbReference type="PANTHER" id="PTHR24403">
    <property type="entry name" value="ZINC FINGER PROTEIN"/>
    <property type="match status" value="1"/>
</dbReference>